<protein>
    <submittedName>
        <fullName evidence="4">Type I secretion target GGXGXDXXX repeat (2 copies)</fullName>
    </submittedName>
</protein>
<dbReference type="Gene3D" id="2.150.10.10">
    <property type="entry name" value="Serralysin-like metalloprotease, C-terminal"/>
    <property type="match status" value="6"/>
</dbReference>
<dbReference type="InterPro" id="IPR011049">
    <property type="entry name" value="Serralysin-like_metalloprot_C"/>
</dbReference>
<dbReference type="PRINTS" id="PR00313">
    <property type="entry name" value="CABNDNGRPT"/>
</dbReference>
<dbReference type="PANTHER" id="PTHR38340">
    <property type="entry name" value="S-LAYER PROTEIN"/>
    <property type="match status" value="1"/>
</dbReference>
<evidence type="ECO:0000313" key="5">
    <source>
        <dbReference type="Proteomes" id="UP000004088"/>
    </source>
</evidence>
<feature type="region of interest" description="Disordered" evidence="3">
    <location>
        <begin position="1352"/>
        <end position="1379"/>
    </location>
</feature>
<dbReference type="GO" id="GO:0005576">
    <property type="term" value="C:extracellular region"/>
    <property type="evidence" value="ECO:0007669"/>
    <property type="project" value="UniProtKB-SubCell"/>
</dbReference>
<dbReference type="HOGENOM" id="CLU_257865_0_0_4"/>
<dbReference type="InterPro" id="IPR001343">
    <property type="entry name" value="Hemolysn_Ca-bd"/>
</dbReference>
<dbReference type="InterPro" id="IPR018511">
    <property type="entry name" value="Hemolysin-typ_Ca-bd_CS"/>
</dbReference>
<keyword evidence="2" id="KW-0964">Secreted</keyword>
<dbReference type="RefSeq" id="WP_003784096.1">
    <property type="nucleotide sequence ID" value="NZ_GL870929.1"/>
</dbReference>
<feature type="region of interest" description="Disordered" evidence="3">
    <location>
        <begin position="1216"/>
        <end position="1312"/>
    </location>
</feature>
<reference evidence="4 5" key="1">
    <citation type="submission" date="2011-01" db="EMBL/GenBank/DDBJ databases">
        <authorList>
            <person name="Muzny D."/>
            <person name="Qin X."/>
            <person name="Deng J."/>
            <person name="Jiang H."/>
            <person name="Liu Y."/>
            <person name="Qu J."/>
            <person name="Song X.-Z."/>
            <person name="Zhang L."/>
            <person name="Thornton R."/>
            <person name="Coyle M."/>
            <person name="Francisco L."/>
            <person name="Jackson L."/>
            <person name="Javaid M."/>
            <person name="Korchina V."/>
            <person name="Kovar C."/>
            <person name="Mata R."/>
            <person name="Mathew T."/>
            <person name="Ngo R."/>
            <person name="Nguyen L."/>
            <person name="Nguyen N."/>
            <person name="Okwuonu G."/>
            <person name="Ongeri F."/>
            <person name="Pham C."/>
            <person name="Simmons D."/>
            <person name="Wilczek-Boney K."/>
            <person name="Hale W."/>
            <person name="Jakkamsetti A."/>
            <person name="Pham P."/>
            <person name="Ruth R."/>
            <person name="San Lucas F."/>
            <person name="Warren J."/>
            <person name="Zhang J."/>
            <person name="Zhao Z."/>
            <person name="Zhou C."/>
            <person name="Zhu D."/>
            <person name="Lee S."/>
            <person name="Bess C."/>
            <person name="Blankenburg K."/>
            <person name="Forbes L."/>
            <person name="Fu Q."/>
            <person name="Gubbala S."/>
            <person name="Hirani K."/>
            <person name="Jayaseelan J.C."/>
            <person name="Lara F."/>
            <person name="Munidasa M."/>
            <person name="Palculict T."/>
            <person name="Patil S."/>
            <person name="Pu L.-L."/>
            <person name="Saada N."/>
            <person name="Tang L."/>
            <person name="Weissenberger G."/>
            <person name="Zhu Y."/>
            <person name="Hemphill L."/>
            <person name="Shang Y."/>
            <person name="Youmans B."/>
            <person name="Ayvaz T."/>
            <person name="Ross M."/>
            <person name="Santibanez J."/>
            <person name="Aqrawi P."/>
            <person name="Gross S."/>
            <person name="Joshi V."/>
            <person name="Fowler G."/>
            <person name="Nazareth L."/>
            <person name="Reid J."/>
            <person name="Worley K."/>
            <person name="Petrosino J."/>
            <person name="Highlander S."/>
            <person name="Gibbs R."/>
        </authorList>
    </citation>
    <scope>NUCLEOTIDE SEQUENCE [LARGE SCALE GENOMIC DNA]</scope>
    <source>
        <strain evidence="4 5">ATCC 33394</strain>
    </source>
</reference>
<proteinExistence type="predicted"/>
<keyword evidence="5" id="KW-1185">Reference proteome</keyword>
<evidence type="ECO:0000256" key="2">
    <source>
        <dbReference type="ARBA" id="ARBA00022525"/>
    </source>
</evidence>
<dbReference type="InterPro" id="IPR029058">
    <property type="entry name" value="AB_hydrolase_fold"/>
</dbReference>
<dbReference type="InterPro" id="IPR050557">
    <property type="entry name" value="RTX_toxin/Mannuronan_C5-epim"/>
</dbReference>
<dbReference type="GO" id="GO:0005509">
    <property type="term" value="F:calcium ion binding"/>
    <property type="evidence" value="ECO:0007669"/>
    <property type="project" value="InterPro"/>
</dbReference>
<sequence>MIMSNIDISDYTLLAEASYADFSLSYDKESGTYPEKLKDKNGKEVGTKQAITELGKPGMVDKIINTATFNSEDNSKSTTEQFAEYLTDKYEVAAHWKDRGDFFTSADKDQSSGFSGTLFKSKISEQYVLALRGTEGGKDLFITDGGDIVNDGLAHHQIVDMYNFWQQITAQKGKPYDVMYVETLGQIYDVALEKINEAKLDGAVGFFTDSSTVKMIKKIRSDKLYKMGDERRFGLGIHVDKVTTTGHSLGGHLSAAFSRLFPDKVEHSYMVNGAGFGAKSNPISYLFSNSQDNISSVFSALDGADHFDKAKITNLIGDKNIDVVANNWFIGLSQPGKTPELFIEEAGIGKIFGHAAGSMSDTMQAASLFFAMDGKLNQTDLSEALKTLNPVFKAVTNDDEETLEKVVYQIGKLLGDKVPGQAATRNELYERIASLKALLTGKKDVGELEDAQGGKYQFVSLATDAGSWKDDVSQNSDKGTALRYALRELNPFAVVGADYTAHNRHGNLNLYSIENPYGMTNTYLQHRAAMLAWKNAINTANVSYSDDFGAINFNYTEIISAIAAAATSPLAPLTTAIASAISLLPADLKGDWTYEDKSGNLSFHIDGKNLTDLSNHYVRFGSDTIDELKGGDLEDYLFGGGNIDTLDGGEGDDYMEGGQGLDTYIIKDHDTVFDSDMQGKILFDNGGKPIQIDRFESDGEQNPVIWHSPDRQFTAVRYGKDLIVSTKSDKSDKVTVKDFFKIAKDNGKGGLTGLGIELDKAELLKPGMQNKLTGIANRYNNFHANSGGYTEIIGGSLSDTVFATSSGIWAEMGDGNDRVYGSMSADMIDGGDGNDILNGSSFVPAGTDKPQAELDKDADIIIGGNGHDLIIGMAGDDTIYTGKKDEHKETKPTGMRGDWALGHLGDDTIYGSRGQDFLQGGEGSDIIHGGADDDVILGDSFIRFSSRTVLEKGVIPDAIVVPKYEYSTIGVENLPGKAIGFTHNAQTDKLIAEYAVSIPSPQSFEWSLSIDKEKGDYVLDTPKGIPLSNDQHLVEKNGAADYLYGGTGNDLIIGQTGDDFLFGEKGNDILWGDDNRDLSVAGNDYLDGGEGNDTLYGGLGNDTLTGGTGSNTLDGGEGFDTYVITGEEFAQTTATPAEKKSHNIIRDSDGQGKILVQDIDLGSLHWQLNKGTGKWSARGQEIALAQNGNDLLVQNKDGITVATVSNFQNGHLGITLPGFAAQTDKPQSEPAPTPQPVQPQPVQPQPVQPQPVQPQPVQPQPVQPQPVQPQPVQPQPVQPQPVQPQPVQPQPVQPAPATQTVIEGGSGNETFHADVSGSLVKARGGNDWVHGSDGDDTLIGGAGNDVLYGQAGHDELYGEDGDDRLYGGEGDDKLAGGRGSDYLAGGAGSDRYVFERNFGKDFVMNLDTSPDSTDTLRITDGYTPDDFTFKRDGDNLVITEKADSGNEITVHKHFSADYRGAYAIDRIVFDNQKVLDTQAVNALVRQDAALANAANHMVQAMAGFGAGSGATAGNLMQNAAHQPLLLAASSV</sequence>
<dbReference type="Pfam" id="PF00353">
    <property type="entry name" value="HemolysinCabind"/>
    <property type="match status" value="8"/>
</dbReference>
<evidence type="ECO:0000256" key="3">
    <source>
        <dbReference type="SAM" id="MobiDB-lite"/>
    </source>
</evidence>
<evidence type="ECO:0000313" key="4">
    <source>
        <dbReference type="EMBL" id="EGC16658.1"/>
    </source>
</evidence>
<comment type="caution">
    <text evidence="4">The sequence shown here is derived from an EMBL/GenBank/DDBJ whole genome shotgun (WGS) entry which is preliminary data.</text>
</comment>
<accession>F0F1P3</accession>
<dbReference type="Gene3D" id="3.40.50.1820">
    <property type="entry name" value="alpha/beta hydrolase"/>
    <property type="match status" value="1"/>
</dbReference>
<dbReference type="SUPFAM" id="SSF53474">
    <property type="entry name" value="alpha/beta-Hydrolases"/>
    <property type="match status" value="1"/>
</dbReference>
<dbReference type="EMBL" id="AEWV01000040">
    <property type="protein sequence ID" value="EGC16658.1"/>
    <property type="molecule type" value="Genomic_DNA"/>
</dbReference>
<dbReference type="STRING" id="888741.HMPREF9098_2028"/>
<feature type="compositionally biased region" description="Basic and acidic residues" evidence="3">
    <location>
        <begin position="1363"/>
        <end position="1375"/>
    </location>
</feature>
<dbReference type="SUPFAM" id="SSF51120">
    <property type="entry name" value="beta-Roll"/>
    <property type="match status" value="4"/>
</dbReference>
<feature type="compositionally biased region" description="Pro residues" evidence="3">
    <location>
        <begin position="1229"/>
        <end position="1294"/>
    </location>
</feature>
<comment type="subcellular location">
    <subcellularLocation>
        <location evidence="1">Secreted</location>
    </subcellularLocation>
</comment>
<dbReference type="PANTHER" id="PTHR38340:SF1">
    <property type="entry name" value="S-LAYER PROTEIN"/>
    <property type="match status" value="1"/>
</dbReference>
<organism evidence="4 5">
    <name type="scientific">Kingella denitrificans ATCC 33394</name>
    <dbReference type="NCBI Taxonomy" id="888741"/>
    <lineage>
        <taxon>Bacteria</taxon>
        <taxon>Pseudomonadati</taxon>
        <taxon>Pseudomonadota</taxon>
        <taxon>Betaproteobacteria</taxon>
        <taxon>Neisseriales</taxon>
        <taxon>Neisseriaceae</taxon>
        <taxon>Kingella</taxon>
    </lineage>
</organism>
<name>F0F1P3_9NEIS</name>
<dbReference type="Proteomes" id="UP000004088">
    <property type="component" value="Unassembled WGS sequence"/>
</dbReference>
<dbReference type="PROSITE" id="PS00330">
    <property type="entry name" value="HEMOLYSIN_CALCIUM"/>
    <property type="match status" value="6"/>
</dbReference>
<gene>
    <name evidence="4" type="ORF">HMPREF9098_2028</name>
</gene>
<evidence type="ECO:0000256" key="1">
    <source>
        <dbReference type="ARBA" id="ARBA00004613"/>
    </source>
</evidence>